<evidence type="ECO:0000313" key="3">
    <source>
        <dbReference type="Proteomes" id="UP000006772"/>
    </source>
</evidence>
<organism evidence="2 3">
    <name type="scientific">Herbaspirillum frisingense GSF30</name>
    <dbReference type="NCBI Taxonomy" id="864073"/>
    <lineage>
        <taxon>Bacteria</taxon>
        <taxon>Pseudomonadati</taxon>
        <taxon>Pseudomonadota</taxon>
        <taxon>Betaproteobacteria</taxon>
        <taxon>Burkholderiales</taxon>
        <taxon>Oxalobacteraceae</taxon>
        <taxon>Herbaspirillum</taxon>
    </lineage>
</organism>
<evidence type="ECO:0000313" key="2">
    <source>
        <dbReference type="EMBL" id="EOA02161.1"/>
    </source>
</evidence>
<protein>
    <recommendedName>
        <fullName evidence="4">DUF3649 domain-containing protein</fullName>
    </recommendedName>
</protein>
<dbReference type="InterPro" id="IPR022109">
    <property type="entry name" value="DUF3649"/>
</dbReference>
<dbReference type="RefSeq" id="WP_006465581.1">
    <property type="nucleotide sequence ID" value="NZ_AEEC02000063.1"/>
</dbReference>
<keyword evidence="1" id="KW-0812">Transmembrane</keyword>
<feature type="transmembrane region" description="Helical" evidence="1">
    <location>
        <begin position="21"/>
        <end position="44"/>
    </location>
</feature>
<reference evidence="2 3" key="1">
    <citation type="journal article" date="2013" name="Front. Microbiol.">
        <title>The genome of the endophytic bacterium H. frisingense GSF30(T) identifies diverse strategies in the Herbaspirillum genus to interact with plants.</title>
        <authorList>
            <person name="Straub D."/>
            <person name="Rothballer M."/>
            <person name="Hartmann A."/>
            <person name="Ludewig U."/>
        </authorList>
    </citation>
    <scope>NUCLEOTIDE SEQUENCE [LARGE SCALE GENOMIC DNA]</scope>
    <source>
        <strain evidence="2 3">GSF30</strain>
    </source>
</reference>
<gene>
    <name evidence="2" type="ORF">HFRIS_023887</name>
</gene>
<feature type="transmembrane region" description="Helical" evidence="1">
    <location>
        <begin position="50"/>
        <end position="72"/>
    </location>
</feature>
<accession>A0AAI9I9N9</accession>
<keyword evidence="1" id="KW-1133">Transmembrane helix</keyword>
<proteinExistence type="predicted"/>
<name>A0AAI9I9N9_9BURK</name>
<evidence type="ECO:0008006" key="4">
    <source>
        <dbReference type="Google" id="ProtNLM"/>
    </source>
</evidence>
<sequence length="103" mass="10707">MKPISSSGPTLHYRLAVFSRALAAVGGGYVISTLSTMVLARLLPMAPADAVMTATMLSFAIFTCAVIWVFAARSAARSWLGLALPALLLALLAWLTGTGSVLP</sequence>
<evidence type="ECO:0000256" key="1">
    <source>
        <dbReference type="SAM" id="Phobius"/>
    </source>
</evidence>
<keyword evidence="1" id="KW-0472">Membrane</keyword>
<dbReference type="AlphaFoldDB" id="A0AAI9I9N9"/>
<dbReference type="Pfam" id="PF12365">
    <property type="entry name" value="DUF3649"/>
    <property type="match status" value="1"/>
</dbReference>
<feature type="transmembrane region" description="Helical" evidence="1">
    <location>
        <begin position="79"/>
        <end position="97"/>
    </location>
</feature>
<dbReference type="EMBL" id="AEEC02000063">
    <property type="protein sequence ID" value="EOA02161.1"/>
    <property type="molecule type" value="Genomic_DNA"/>
</dbReference>
<dbReference type="Proteomes" id="UP000006772">
    <property type="component" value="Unassembled WGS sequence"/>
</dbReference>
<comment type="caution">
    <text evidence="2">The sequence shown here is derived from an EMBL/GenBank/DDBJ whole genome shotgun (WGS) entry which is preliminary data.</text>
</comment>